<accession>A0ABQ8T743</accession>
<gene>
    <name evidence="4" type="ORF">ANN_11641</name>
</gene>
<keyword evidence="5" id="KW-1185">Reference proteome</keyword>
<feature type="compositionally biased region" description="Polar residues" evidence="3">
    <location>
        <begin position="115"/>
        <end position="128"/>
    </location>
</feature>
<dbReference type="EMBL" id="JAJSOF020000015">
    <property type="protein sequence ID" value="KAJ4441783.1"/>
    <property type="molecule type" value="Genomic_DNA"/>
</dbReference>
<evidence type="ECO:0000313" key="4">
    <source>
        <dbReference type="EMBL" id="KAJ4441783.1"/>
    </source>
</evidence>
<dbReference type="InterPro" id="IPR000618">
    <property type="entry name" value="Insect_cuticle"/>
</dbReference>
<dbReference type="InterPro" id="IPR051217">
    <property type="entry name" value="Insect_Cuticle_Struc_Prot"/>
</dbReference>
<feature type="region of interest" description="Disordered" evidence="3">
    <location>
        <begin position="233"/>
        <end position="252"/>
    </location>
</feature>
<dbReference type="PANTHER" id="PTHR12236">
    <property type="entry name" value="STRUCTURAL CONTITUENT OF CUTICLE"/>
    <property type="match status" value="1"/>
</dbReference>
<protein>
    <submittedName>
        <fullName evidence="4">Uncharacterized protein</fullName>
    </submittedName>
</protein>
<evidence type="ECO:0000256" key="3">
    <source>
        <dbReference type="SAM" id="MobiDB-lite"/>
    </source>
</evidence>
<dbReference type="PROSITE" id="PS51155">
    <property type="entry name" value="CHIT_BIND_RR_2"/>
    <property type="match status" value="1"/>
</dbReference>
<evidence type="ECO:0000256" key="1">
    <source>
        <dbReference type="ARBA" id="ARBA00022460"/>
    </source>
</evidence>
<reference evidence="4 5" key="1">
    <citation type="journal article" date="2022" name="Allergy">
        <title>Genome assembly and annotation of Periplaneta americana reveal a comprehensive cockroach allergen profile.</title>
        <authorList>
            <person name="Wang L."/>
            <person name="Xiong Q."/>
            <person name="Saelim N."/>
            <person name="Wang L."/>
            <person name="Nong W."/>
            <person name="Wan A.T."/>
            <person name="Shi M."/>
            <person name="Liu X."/>
            <person name="Cao Q."/>
            <person name="Hui J.H.L."/>
            <person name="Sookrung N."/>
            <person name="Leung T.F."/>
            <person name="Tungtrongchitr A."/>
            <person name="Tsui S.K.W."/>
        </authorList>
    </citation>
    <scope>NUCLEOTIDE SEQUENCE [LARGE SCALE GENOMIC DNA]</scope>
    <source>
        <strain evidence="4">PWHHKU_190912</strain>
    </source>
</reference>
<dbReference type="Pfam" id="PF00379">
    <property type="entry name" value="Chitin_bind_4"/>
    <property type="match status" value="1"/>
</dbReference>
<feature type="region of interest" description="Disordered" evidence="3">
    <location>
        <begin position="108"/>
        <end position="175"/>
    </location>
</feature>
<sequence>MDLMEMGYDVGSSTESYPAFAKIGLRENSGKNLNQVTFPDRDSNPGHLVSRPDALTVTPQVWTTLKRIYIYIFLTRVVMSFTRGSARKLLASLVLLCALTLISTNDTLDSKAEGQKTQTALEARNTSNSERHSRSPPKPTPVNRATTLKQDAKTSKPQGSGGDLQGSGTETRRSAKSPLVLKLLQEQEATDIGNQLAFAAVTPAVQSSPQALPGPITYVSPEQEAVYYHQTPQENAGGTPEYAEPEEETPTHKTIEPTLPARYQYVYKVKDPDGNDFGHSEARVGDRTWGRYFVHLPDGRQKTVRYWADGTGFHAEVQYKGHAAHHSKGDH</sequence>
<name>A0ABQ8T743_PERAM</name>
<evidence type="ECO:0000256" key="2">
    <source>
        <dbReference type="PROSITE-ProRule" id="PRU00497"/>
    </source>
</evidence>
<proteinExistence type="predicted"/>
<comment type="caution">
    <text evidence="4">The sequence shown here is derived from an EMBL/GenBank/DDBJ whole genome shotgun (WGS) entry which is preliminary data.</text>
</comment>
<organism evidence="4 5">
    <name type="scientific">Periplaneta americana</name>
    <name type="common">American cockroach</name>
    <name type="synonym">Blatta americana</name>
    <dbReference type="NCBI Taxonomy" id="6978"/>
    <lineage>
        <taxon>Eukaryota</taxon>
        <taxon>Metazoa</taxon>
        <taxon>Ecdysozoa</taxon>
        <taxon>Arthropoda</taxon>
        <taxon>Hexapoda</taxon>
        <taxon>Insecta</taxon>
        <taxon>Pterygota</taxon>
        <taxon>Neoptera</taxon>
        <taxon>Polyneoptera</taxon>
        <taxon>Dictyoptera</taxon>
        <taxon>Blattodea</taxon>
        <taxon>Blattoidea</taxon>
        <taxon>Blattidae</taxon>
        <taxon>Blattinae</taxon>
        <taxon>Periplaneta</taxon>
    </lineage>
</organism>
<dbReference type="Proteomes" id="UP001148838">
    <property type="component" value="Unassembled WGS sequence"/>
</dbReference>
<dbReference type="InterPro" id="IPR031311">
    <property type="entry name" value="CHIT_BIND_RR_consensus"/>
</dbReference>
<dbReference type="PROSITE" id="PS00233">
    <property type="entry name" value="CHIT_BIND_RR_1"/>
    <property type="match status" value="1"/>
</dbReference>
<keyword evidence="1 2" id="KW-0193">Cuticle</keyword>
<dbReference type="PANTHER" id="PTHR12236:SF79">
    <property type="entry name" value="CUTICULAR PROTEIN 50CB-RELATED"/>
    <property type="match status" value="1"/>
</dbReference>
<evidence type="ECO:0000313" key="5">
    <source>
        <dbReference type="Proteomes" id="UP001148838"/>
    </source>
</evidence>